<dbReference type="EMBL" id="QFXD01000317">
    <property type="protein sequence ID" value="RDH83486.1"/>
    <property type="molecule type" value="Genomic_DNA"/>
</dbReference>
<feature type="non-terminal residue" evidence="2">
    <location>
        <position position="141"/>
    </location>
</feature>
<accession>A0A370DH49</accession>
<dbReference type="Proteomes" id="UP000255508">
    <property type="component" value="Unassembled WGS sequence"/>
</dbReference>
<dbReference type="AlphaFoldDB" id="A0A370DH49"/>
<feature type="domain" description="Transposase InsH N-terminal" evidence="1">
    <location>
        <begin position="16"/>
        <end position="110"/>
    </location>
</feature>
<dbReference type="Pfam" id="PF05598">
    <property type="entry name" value="DUF772"/>
    <property type="match status" value="1"/>
</dbReference>
<comment type="caution">
    <text evidence="2">The sequence shown here is derived from an EMBL/GenBank/DDBJ whole genome shotgun (WGS) entry which is preliminary data.</text>
</comment>
<dbReference type="PANTHER" id="PTHR35604">
    <property type="entry name" value="TRANSPOSASE INSH FOR INSERTION SEQUENCE ELEMENT IS5A-RELATED"/>
    <property type="match status" value="1"/>
</dbReference>
<organism evidence="2 3">
    <name type="scientific">endosymbiont of Lamellibrachia luymesi</name>
    <dbReference type="NCBI Taxonomy" id="2200907"/>
    <lineage>
        <taxon>Bacteria</taxon>
        <taxon>Pseudomonadati</taxon>
        <taxon>Pseudomonadota</taxon>
        <taxon>Gammaproteobacteria</taxon>
        <taxon>sulfur-oxidizing symbionts</taxon>
    </lineage>
</organism>
<name>A0A370DH49_9GAMM</name>
<evidence type="ECO:0000259" key="1">
    <source>
        <dbReference type="Pfam" id="PF05598"/>
    </source>
</evidence>
<proteinExistence type="predicted"/>
<dbReference type="PANTHER" id="PTHR35604:SF2">
    <property type="entry name" value="TRANSPOSASE INSH FOR INSERTION SEQUENCE ELEMENT IS5A-RELATED"/>
    <property type="match status" value="1"/>
</dbReference>
<sequence>MDQLSFSDAEYSGKRKQTRREKFLGEMEQVVPWSRLERLIEPDYPKAGNGRQPYPLATMLRIYFMQQWYSLSDPAAEDALYEITSMRQFAKLTLSQGRIPDESTILQFRHLLEKNNLTEALFAEVNVHLQNKGLMLRQGTL</sequence>
<gene>
    <name evidence="2" type="ORF">DIZ79_17600</name>
</gene>
<protein>
    <submittedName>
        <fullName evidence="2">IS5/IS1182 family transposase</fullName>
    </submittedName>
</protein>
<dbReference type="InterPro" id="IPR008490">
    <property type="entry name" value="Transposase_InsH_N"/>
</dbReference>
<evidence type="ECO:0000313" key="2">
    <source>
        <dbReference type="EMBL" id="RDH83486.1"/>
    </source>
</evidence>
<evidence type="ECO:0000313" key="3">
    <source>
        <dbReference type="Proteomes" id="UP000255508"/>
    </source>
</evidence>
<reference evidence="2 3" key="1">
    <citation type="journal article" date="2018" name="ISME J.">
        <title>Endosymbiont genomes yield clues of tubeworm success.</title>
        <authorList>
            <person name="Li Y."/>
            <person name="Liles M.R."/>
            <person name="Halanych K.M."/>
        </authorList>
    </citation>
    <scope>NUCLEOTIDE SEQUENCE [LARGE SCALE GENOMIC DNA]</scope>
    <source>
        <strain evidence="2">A1422</strain>
    </source>
</reference>